<reference evidence="2 3" key="1">
    <citation type="submission" date="2020-02" db="EMBL/GenBank/DDBJ databases">
        <title>Plant-Promoting Endophytic Bacterium Rhizobium oryzihabitans sp. nov., Isolated from the Root of Rice.</title>
        <authorList>
            <person name="zhao J."/>
            <person name="Zhang G."/>
        </authorList>
    </citation>
    <scope>NUCLEOTIDE SEQUENCE [LARGE SCALE GENOMIC DNA]</scope>
    <source>
        <strain evidence="2 3">M15</strain>
    </source>
</reference>
<sequence length="163" mass="16950">MTKFARIENGNVLEVITLPENIAAEDAFHPTLAAKFVACGKPVEAGWSYDGKAFKAPVEAAPTADELRTYAAMKRFAVETGGIVINSATIDTSRDSQSMIANAHSYIVSSGAPSTRFKALSGWITLSAAEVTSAALAVGAHVQASFNAEGAVNDLIASGASWT</sequence>
<evidence type="ECO:0000313" key="2">
    <source>
        <dbReference type="EMBL" id="QIB37844.1"/>
    </source>
</evidence>
<gene>
    <name evidence="2" type="ORF">G3A56_07420</name>
</gene>
<proteinExistence type="predicted"/>
<dbReference type="KEGG" id="roy:G3A56_07420"/>
<dbReference type="AlphaFoldDB" id="A0A7L5BG14"/>
<dbReference type="RefSeq" id="WP_164056228.1">
    <property type="nucleotide sequence ID" value="NZ_CP048632.1"/>
</dbReference>
<organism evidence="2 3">
    <name type="scientific">Rhizobium oryzihabitans</name>
    <dbReference type="NCBI Taxonomy" id="2267833"/>
    <lineage>
        <taxon>Bacteria</taxon>
        <taxon>Pseudomonadati</taxon>
        <taxon>Pseudomonadota</taxon>
        <taxon>Alphaproteobacteria</taxon>
        <taxon>Hyphomicrobiales</taxon>
        <taxon>Rhizobiaceae</taxon>
        <taxon>Rhizobium/Agrobacterium group</taxon>
        <taxon>Rhizobium</taxon>
    </lineage>
</organism>
<accession>A0A7L5BG14</accession>
<protein>
    <submittedName>
        <fullName evidence="2">DUF4376 domain-containing protein</fullName>
    </submittedName>
</protein>
<feature type="domain" description="DUF4376" evidence="1">
    <location>
        <begin position="66"/>
        <end position="157"/>
    </location>
</feature>
<dbReference type="EMBL" id="CP048632">
    <property type="protein sequence ID" value="QIB37844.1"/>
    <property type="molecule type" value="Genomic_DNA"/>
</dbReference>
<name>A0A7L5BG14_9HYPH</name>
<evidence type="ECO:0000259" key="1">
    <source>
        <dbReference type="Pfam" id="PF14301"/>
    </source>
</evidence>
<dbReference type="Proteomes" id="UP000464865">
    <property type="component" value="Chromosome M15-11"/>
</dbReference>
<evidence type="ECO:0000313" key="3">
    <source>
        <dbReference type="Proteomes" id="UP000464865"/>
    </source>
</evidence>
<keyword evidence="3" id="KW-1185">Reference proteome</keyword>
<dbReference type="Pfam" id="PF14301">
    <property type="entry name" value="DUF4376"/>
    <property type="match status" value="1"/>
</dbReference>
<dbReference type="InterPro" id="IPR025484">
    <property type="entry name" value="DUF4376"/>
</dbReference>